<dbReference type="RefSeq" id="XP_033697289.1">
    <property type="nucleotide sequence ID" value="XM_033841398.1"/>
</dbReference>
<gene>
    <name evidence="3 4 5 6 7 8 9 10 11 12" type="primary">LOC109552128</name>
</gene>
<feature type="region of interest" description="Disordered" evidence="1">
    <location>
        <begin position="182"/>
        <end position="203"/>
    </location>
</feature>
<reference evidence="3 4" key="1">
    <citation type="submission" date="2025-04" db="UniProtKB">
        <authorList>
            <consortium name="RefSeq"/>
        </authorList>
    </citation>
    <scope>IDENTIFICATION</scope>
    <source>
        <tissue evidence="3 4">Spleen</tissue>
    </source>
</reference>
<dbReference type="RefSeq" id="XP_033697291.1">
    <property type="nucleotide sequence ID" value="XM_033841400.1"/>
</dbReference>
<evidence type="ECO:0000313" key="9">
    <source>
        <dbReference type="RefSeq" id="XP_033697290.1"/>
    </source>
</evidence>
<protein>
    <submittedName>
        <fullName evidence="3 4">Uncharacterized protein LOC109552128</fullName>
    </submittedName>
</protein>
<dbReference type="RefSeq" id="XP_033697292.1">
    <property type="nucleotide sequence ID" value="XM_033841401.1"/>
</dbReference>
<dbReference type="RefSeq" id="XP_033697285.1">
    <property type="nucleotide sequence ID" value="XM_033841394.1"/>
</dbReference>
<dbReference type="RefSeq" id="XP_073649358.1">
    <property type="nucleotide sequence ID" value="XM_073793257.1"/>
</dbReference>
<feature type="region of interest" description="Disordered" evidence="1">
    <location>
        <begin position="66"/>
        <end position="145"/>
    </location>
</feature>
<evidence type="ECO:0000313" key="3">
    <source>
        <dbReference type="RefSeq" id="XP_033697284.1"/>
    </source>
</evidence>
<feature type="region of interest" description="Disordered" evidence="1">
    <location>
        <begin position="270"/>
        <end position="305"/>
    </location>
</feature>
<dbReference type="RefSeq" id="XP_073649362.1">
    <property type="nucleotide sequence ID" value="XM_073793261.1"/>
</dbReference>
<dbReference type="AlphaFoldDB" id="A0A6J3Q5B9"/>
<dbReference type="RefSeq" id="XP_073649360.1">
    <property type="nucleotide sequence ID" value="XM_073793259.1"/>
</dbReference>
<evidence type="ECO:0000313" key="10">
    <source>
        <dbReference type="RefSeq" id="XP_033697291.1"/>
    </source>
</evidence>
<dbReference type="OrthoDB" id="10593920at2759"/>
<evidence type="ECO:0000256" key="1">
    <source>
        <dbReference type="SAM" id="MobiDB-lite"/>
    </source>
</evidence>
<dbReference type="RefSeq" id="XP_033697293.1">
    <property type="nucleotide sequence ID" value="XM_033841402.1"/>
</dbReference>
<proteinExistence type="predicted"/>
<dbReference type="RefSeq" id="XP_033697290.1">
    <property type="nucleotide sequence ID" value="XM_033841399.1"/>
</dbReference>
<dbReference type="Proteomes" id="UP000245320">
    <property type="component" value="Chromosome 15"/>
</dbReference>
<evidence type="ECO:0000313" key="11">
    <source>
        <dbReference type="RefSeq" id="XP_033697292.1"/>
    </source>
</evidence>
<dbReference type="GeneID" id="109552128"/>
<keyword evidence="2" id="KW-1185">Reference proteome</keyword>
<evidence type="ECO:0000313" key="2">
    <source>
        <dbReference type="Proteomes" id="UP000245320"/>
    </source>
</evidence>
<organism evidence="2 7">
    <name type="scientific">Tursiops truncatus</name>
    <name type="common">Atlantic bottle-nosed dolphin</name>
    <name type="synonym">Delphinus truncatus</name>
    <dbReference type="NCBI Taxonomy" id="9739"/>
    <lineage>
        <taxon>Eukaryota</taxon>
        <taxon>Metazoa</taxon>
        <taxon>Chordata</taxon>
        <taxon>Craniata</taxon>
        <taxon>Vertebrata</taxon>
        <taxon>Euteleostomi</taxon>
        <taxon>Mammalia</taxon>
        <taxon>Eutheria</taxon>
        <taxon>Laurasiatheria</taxon>
        <taxon>Artiodactyla</taxon>
        <taxon>Whippomorpha</taxon>
        <taxon>Cetacea</taxon>
        <taxon>Odontoceti</taxon>
        <taxon>Delphinidae</taxon>
        <taxon>Tursiops</taxon>
    </lineage>
</organism>
<accession>A0A6J3Q5B9</accession>
<dbReference type="RefSeq" id="XP_073649359.1">
    <property type="nucleotide sequence ID" value="XM_073793258.1"/>
</dbReference>
<dbReference type="RefSeq" id="XP_033697284.1">
    <property type="nucleotide sequence ID" value="XM_033841393.1"/>
</dbReference>
<dbReference type="RefSeq" id="XP_073649356.1">
    <property type="nucleotide sequence ID" value="XM_073793255.1"/>
</dbReference>
<evidence type="ECO:0000313" key="6">
    <source>
        <dbReference type="RefSeq" id="XP_033697287.1"/>
    </source>
</evidence>
<dbReference type="RefSeq" id="XP_033697288.1">
    <property type="nucleotide sequence ID" value="XM_033841397.1"/>
</dbReference>
<name>A0A6J3Q5B9_TURTR</name>
<feature type="compositionally biased region" description="Basic and acidic residues" evidence="1">
    <location>
        <begin position="116"/>
        <end position="131"/>
    </location>
</feature>
<evidence type="ECO:0000313" key="4">
    <source>
        <dbReference type="RefSeq" id="XP_033697285.1"/>
    </source>
</evidence>
<dbReference type="RefSeq" id="XP_033697287.1">
    <property type="nucleotide sequence ID" value="XM_033841396.1"/>
</dbReference>
<evidence type="ECO:0000313" key="5">
    <source>
        <dbReference type="RefSeq" id="XP_033697286.1"/>
    </source>
</evidence>
<dbReference type="RefSeq" id="XP_073649361.1">
    <property type="nucleotide sequence ID" value="XM_073793260.1"/>
</dbReference>
<evidence type="ECO:0000313" key="7">
    <source>
        <dbReference type="RefSeq" id="XP_033697288.1"/>
    </source>
</evidence>
<evidence type="ECO:0000313" key="12">
    <source>
        <dbReference type="RefSeq" id="XP_033697293.1"/>
    </source>
</evidence>
<dbReference type="RefSeq" id="XP_033697286.1">
    <property type="nucleotide sequence ID" value="XM_033841395.1"/>
</dbReference>
<sequence>MNFLKLSAEPRDLLQRLRPPLALGPSYPPALSCLSPALPPSALDGPWSPESSVFLQLPLCLSDSPWAASRGHPGRPAPSPADGLPQGKEQLLARRPFPGVRVSGRSTAVASLSRRVSPDQHLPRVPRHEAPSVHWSPTRLHGQRPPLHVSKLKALGVLIPDPRASNTHSDTCPGALPCSPQPGVEARSGPALAQGRAGGSSACRDWPASSRLLGGATGPALLEGRDGPSFRSACLPASFEPQSFLARAVPGALGRAWSSGLAAATCLRGLGEGPAQDRNGAAGDPGPGLGRAQDPQSQLRAAAAS</sequence>
<dbReference type="RefSeq" id="XP_073649363.1">
    <property type="nucleotide sequence ID" value="XM_073793262.1"/>
</dbReference>
<evidence type="ECO:0000313" key="8">
    <source>
        <dbReference type="RefSeq" id="XP_033697289.1"/>
    </source>
</evidence>